<feature type="region of interest" description="Disordered" evidence="1">
    <location>
        <begin position="68"/>
        <end position="97"/>
    </location>
</feature>
<evidence type="ECO:0000313" key="2">
    <source>
        <dbReference type="EMBL" id="KAJ4918707.1"/>
    </source>
</evidence>
<dbReference type="EMBL" id="JAPTMU010000423">
    <property type="protein sequence ID" value="KAJ4918707.1"/>
    <property type="molecule type" value="Genomic_DNA"/>
</dbReference>
<dbReference type="AlphaFoldDB" id="A0AAD6A5K4"/>
<organism evidence="2 3">
    <name type="scientific">Pogonophryne albipinna</name>
    <dbReference type="NCBI Taxonomy" id="1090488"/>
    <lineage>
        <taxon>Eukaryota</taxon>
        <taxon>Metazoa</taxon>
        <taxon>Chordata</taxon>
        <taxon>Craniata</taxon>
        <taxon>Vertebrata</taxon>
        <taxon>Euteleostomi</taxon>
        <taxon>Actinopterygii</taxon>
        <taxon>Neopterygii</taxon>
        <taxon>Teleostei</taxon>
        <taxon>Neoteleostei</taxon>
        <taxon>Acanthomorphata</taxon>
        <taxon>Eupercaria</taxon>
        <taxon>Perciformes</taxon>
        <taxon>Notothenioidei</taxon>
        <taxon>Pogonophryne</taxon>
    </lineage>
</organism>
<protein>
    <submittedName>
        <fullName evidence="2">Uncharacterized protein</fullName>
    </submittedName>
</protein>
<name>A0AAD6A5K4_9TELE</name>
<accession>A0AAD6A5K4</accession>
<dbReference type="Proteomes" id="UP001219934">
    <property type="component" value="Unassembled WGS sequence"/>
</dbReference>
<proteinExistence type="predicted"/>
<comment type="caution">
    <text evidence="2">The sequence shown here is derived from an EMBL/GenBank/DDBJ whole genome shotgun (WGS) entry which is preliminary data.</text>
</comment>
<sequence>MFSTVRKGVPAAPRALGELSITSSRELIPRRLVRVQILQRTDPQTPRSGSRSSRELIPRRLVRDASFGVQILQRTDPQTPRSGSRSSRELIPRRLVR</sequence>
<evidence type="ECO:0000313" key="3">
    <source>
        <dbReference type="Proteomes" id="UP001219934"/>
    </source>
</evidence>
<gene>
    <name evidence="2" type="ORF">JOQ06_022964</name>
</gene>
<feature type="non-terminal residue" evidence="2">
    <location>
        <position position="1"/>
    </location>
</feature>
<reference evidence="2" key="1">
    <citation type="submission" date="2022-11" db="EMBL/GenBank/DDBJ databases">
        <title>Chromosome-level genome of Pogonophryne albipinna.</title>
        <authorList>
            <person name="Jo E."/>
        </authorList>
    </citation>
    <scope>NUCLEOTIDE SEQUENCE</scope>
    <source>
        <strain evidence="2">SGF0006</strain>
        <tissue evidence="2">Muscle</tissue>
    </source>
</reference>
<feature type="compositionally biased region" description="Polar residues" evidence="1">
    <location>
        <begin position="38"/>
        <end position="51"/>
    </location>
</feature>
<feature type="region of interest" description="Disordered" evidence="1">
    <location>
        <begin position="38"/>
        <end position="57"/>
    </location>
</feature>
<evidence type="ECO:0000256" key="1">
    <source>
        <dbReference type="SAM" id="MobiDB-lite"/>
    </source>
</evidence>
<keyword evidence="3" id="KW-1185">Reference proteome</keyword>
<feature type="compositionally biased region" description="Basic and acidic residues" evidence="1">
    <location>
        <begin position="86"/>
        <end position="97"/>
    </location>
</feature>
<feature type="compositionally biased region" description="Polar residues" evidence="1">
    <location>
        <begin position="72"/>
        <end position="85"/>
    </location>
</feature>